<dbReference type="GO" id="GO:0005524">
    <property type="term" value="F:ATP binding"/>
    <property type="evidence" value="ECO:0007669"/>
    <property type="project" value="UniProtKB-KW"/>
</dbReference>
<dbReference type="SUPFAM" id="SSF52540">
    <property type="entry name" value="P-loop containing nucleoside triphosphate hydrolases"/>
    <property type="match status" value="1"/>
</dbReference>
<dbReference type="STRING" id="578459.A0A0P9ISC5"/>
<evidence type="ECO:0000259" key="3">
    <source>
        <dbReference type="PROSITE" id="PS50893"/>
    </source>
</evidence>
<evidence type="ECO:0000256" key="1">
    <source>
        <dbReference type="ARBA" id="ARBA00022741"/>
    </source>
</evidence>
<dbReference type="GeneID" id="28979569"/>
<dbReference type="PROSITE" id="PS50893">
    <property type="entry name" value="ABC_TRANSPORTER_2"/>
    <property type="match status" value="1"/>
</dbReference>
<accession>A0A0P9ISC5</accession>
<dbReference type="Pfam" id="PF00005">
    <property type="entry name" value="ABC_tran"/>
    <property type="match status" value="1"/>
</dbReference>
<sequence>MSDTNAVDVVDLDFSYAKLHGLDPVPVLEGVNLTLARGSRCLIIGANGAGKSTLLQILAGKRLTRSSAKVLGAEVFFNTPKGVTYLGTEWATNPVVRSDLEVSHFLDSVGGYRYKERRDKLLDILDVDLSWHMHQVSDGERRRVQIVSGLMAPWDLLLLDEVTVDLDVLVRSRLLDWLREETETRQATIVYATHIFDGIDSWPTHLSHIQLGSTLPPSPLAWPLSPADAESLLPESVRVRMDDPNRRGSKLLEVALHWLVEDRKKRVEKEIADLGREKRGAQEANISSEAFYRKYDYSH</sequence>
<proteinExistence type="predicted"/>
<dbReference type="PANTHER" id="PTHR43158:SF2">
    <property type="entry name" value="SKFA PEPTIDE EXPORT ATP-BINDING PROTEIN SKFE"/>
    <property type="match status" value="1"/>
</dbReference>
<organism evidence="4 5">
    <name type="scientific">Rhodotorula graminis (strain WP1)</name>
    <dbReference type="NCBI Taxonomy" id="578459"/>
    <lineage>
        <taxon>Eukaryota</taxon>
        <taxon>Fungi</taxon>
        <taxon>Dikarya</taxon>
        <taxon>Basidiomycota</taxon>
        <taxon>Pucciniomycotina</taxon>
        <taxon>Microbotryomycetes</taxon>
        <taxon>Sporidiobolales</taxon>
        <taxon>Sporidiobolaceae</taxon>
        <taxon>Rhodotorula</taxon>
    </lineage>
</organism>
<feature type="domain" description="ABC transporter" evidence="3">
    <location>
        <begin position="7"/>
        <end position="236"/>
    </location>
</feature>
<keyword evidence="1" id="KW-0547">Nucleotide-binding</keyword>
<dbReference type="OMA" id="YLGTEWV"/>
<dbReference type="OrthoDB" id="6512918at2759"/>
<dbReference type="Gene3D" id="3.40.50.300">
    <property type="entry name" value="P-loop containing nucleotide triphosphate hydrolases"/>
    <property type="match status" value="1"/>
</dbReference>
<dbReference type="InterPro" id="IPR003439">
    <property type="entry name" value="ABC_transporter-like_ATP-bd"/>
</dbReference>
<dbReference type="GO" id="GO:0016887">
    <property type="term" value="F:ATP hydrolysis activity"/>
    <property type="evidence" value="ECO:0007669"/>
    <property type="project" value="InterPro"/>
</dbReference>
<dbReference type="SMART" id="SM00382">
    <property type="entry name" value="AAA"/>
    <property type="match status" value="1"/>
</dbReference>
<evidence type="ECO:0000313" key="4">
    <source>
        <dbReference type="EMBL" id="KPV72305.1"/>
    </source>
</evidence>
<dbReference type="InterPro" id="IPR003593">
    <property type="entry name" value="AAA+_ATPase"/>
</dbReference>
<protein>
    <recommendedName>
        <fullName evidence="3">ABC transporter domain-containing protein</fullName>
    </recommendedName>
</protein>
<dbReference type="PANTHER" id="PTHR43158">
    <property type="entry name" value="SKFA PEPTIDE EXPORT ATP-BINDING PROTEIN SKFE"/>
    <property type="match status" value="1"/>
</dbReference>
<gene>
    <name evidence="4" type="ORF">RHOBADRAFT_66921</name>
</gene>
<keyword evidence="5" id="KW-1185">Reference proteome</keyword>
<dbReference type="InterPro" id="IPR027417">
    <property type="entry name" value="P-loop_NTPase"/>
</dbReference>
<name>A0A0P9ISC5_RHOGW</name>
<dbReference type="Proteomes" id="UP000053890">
    <property type="component" value="Unassembled WGS sequence"/>
</dbReference>
<evidence type="ECO:0000256" key="2">
    <source>
        <dbReference type="ARBA" id="ARBA00022840"/>
    </source>
</evidence>
<keyword evidence="2" id="KW-0067">ATP-binding</keyword>
<evidence type="ECO:0000313" key="5">
    <source>
        <dbReference type="Proteomes" id="UP000053890"/>
    </source>
</evidence>
<dbReference type="RefSeq" id="XP_018268354.1">
    <property type="nucleotide sequence ID" value="XM_018419123.1"/>
</dbReference>
<dbReference type="AlphaFoldDB" id="A0A0P9ISC5"/>
<reference evidence="4 5" key="1">
    <citation type="journal article" date="2015" name="Front. Microbiol.">
        <title>Genome sequence of the plant growth promoting endophytic yeast Rhodotorula graminis WP1.</title>
        <authorList>
            <person name="Firrincieli A."/>
            <person name="Otillar R."/>
            <person name="Salamov A."/>
            <person name="Schmutz J."/>
            <person name="Khan Z."/>
            <person name="Redman R.S."/>
            <person name="Fleck N.D."/>
            <person name="Lindquist E."/>
            <person name="Grigoriev I.V."/>
            <person name="Doty S.L."/>
        </authorList>
    </citation>
    <scope>NUCLEOTIDE SEQUENCE [LARGE SCALE GENOMIC DNA]</scope>
    <source>
        <strain evidence="4 5">WP1</strain>
    </source>
</reference>
<dbReference type="EMBL" id="KQ474087">
    <property type="protein sequence ID" value="KPV72305.1"/>
    <property type="molecule type" value="Genomic_DNA"/>
</dbReference>